<dbReference type="Proteomes" id="UP000695022">
    <property type="component" value="Unplaced"/>
</dbReference>
<dbReference type="RefSeq" id="XP_014678926.1">
    <property type="nucleotide sequence ID" value="XM_014823440.1"/>
</dbReference>
<feature type="region of interest" description="Disordered" evidence="4">
    <location>
        <begin position="138"/>
        <end position="242"/>
    </location>
</feature>
<dbReference type="InterPro" id="IPR050211">
    <property type="entry name" value="FOX_domain-containing"/>
</dbReference>
<keyword evidence="6" id="KW-1185">Reference proteome</keyword>
<dbReference type="InterPro" id="IPR001766">
    <property type="entry name" value="Fork_head_dom"/>
</dbReference>
<dbReference type="GeneID" id="106818732"/>
<dbReference type="InterPro" id="IPR036390">
    <property type="entry name" value="WH_DNA-bd_sf"/>
</dbReference>
<evidence type="ECO:0000313" key="6">
    <source>
        <dbReference type="Proteomes" id="UP000695022"/>
    </source>
</evidence>
<name>A0ABM1F3A5_PRICU</name>
<dbReference type="Pfam" id="PF00250">
    <property type="entry name" value="Forkhead"/>
    <property type="match status" value="1"/>
</dbReference>
<protein>
    <submittedName>
        <fullName evidence="7">Uncharacterized protein LOC106818732</fullName>
    </submittedName>
</protein>
<accession>A0ABM1F3A5</accession>
<evidence type="ECO:0000259" key="5">
    <source>
        <dbReference type="PROSITE" id="PS50039"/>
    </source>
</evidence>
<dbReference type="PANTHER" id="PTHR11829:SF388">
    <property type="entry name" value="FORK HEAD DOMAIN-CONTAINING PROTEIN L1-RELATED"/>
    <property type="match status" value="1"/>
</dbReference>
<dbReference type="PROSITE" id="PS50039">
    <property type="entry name" value="FORK_HEAD_3"/>
    <property type="match status" value="1"/>
</dbReference>
<dbReference type="CDD" id="cd20027">
    <property type="entry name" value="FH_FOXL1"/>
    <property type="match status" value="1"/>
</dbReference>
<dbReference type="InterPro" id="IPR036388">
    <property type="entry name" value="WH-like_DNA-bd_sf"/>
</dbReference>
<dbReference type="SMART" id="SM00339">
    <property type="entry name" value="FH"/>
    <property type="match status" value="1"/>
</dbReference>
<dbReference type="InterPro" id="IPR030456">
    <property type="entry name" value="TF_fork_head_CS_2"/>
</dbReference>
<reference evidence="7" key="1">
    <citation type="submission" date="2025-08" db="UniProtKB">
        <authorList>
            <consortium name="RefSeq"/>
        </authorList>
    </citation>
    <scope>IDENTIFICATION</scope>
</reference>
<feature type="domain" description="Fork-head" evidence="5">
    <location>
        <begin position="69"/>
        <end position="163"/>
    </location>
</feature>
<dbReference type="SUPFAM" id="SSF46785">
    <property type="entry name" value="Winged helix' DNA-binding domain"/>
    <property type="match status" value="1"/>
</dbReference>
<feature type="compositionally biased region" description="Basic and acidic residues" evidence="4">
    <location>
        <begin position="171"/>
        <end position="207"/>
    </location>
</feature>
<evidence type="ECO:0000256" key="1">
    <source>
        <dbReference type="ARBA" id="ARBA00023125"/>
    </source>
</evidence>
<evidence type="ECO:0000256" key="3">
    <source>
        <dbReference type="PROSITE-ProRule" id="PRU00089"/>
    </source>
</evidence>
<feature type="DNA-binding region" description="Fork-head" evidence="3">
    <location>
        <begin position="69"/>
        <end position="163"/>
    </location>
</feature>
<evidence type="ECO:0000313" key="7">
    <source>
        <dbReference type="RefSeq" id="XP_014678926.1"/>
    </source>
</evidence>
<dbReference type="PROSITE" id="PS51257">
    <property type="entry name" value="PROKAR_LIPOPROTEIN"/>
    <property type="match status" value="1"/>
</dbReference>
<keyword evidence="2 3" id="KW-0539">Nucleus</keyword>
<keyword evidence="1 3" id="KW-0238">DNA-binding</keyword>
<dbReference type="InterPro" id="IPR047514">
    <property type="entry name" value="FH_FOXL1"/>
</dbReference>
<dbReference type="PRINTS" id="PR00053">
    <property type="entry name" value="FORKHEAD"/>
</dbReference>
<sequence>MNRQQTTFGTPTSLVSLGCSVLPRLPDAHYMYSYAPYLYQATAPADGLGYNPFAINMLSTMERREHHQKPPYSYIALIAMAVKSAPDKKITLNGIYQFIMDRFPYYHDNKQGWQNSIRHNLSLNDCFVKVAREKGKPGKGNYWTLDPNSEEMFENGNYRRRKRRVKATTKSVDKADAKNDNPDDRRDEYKSGDGNDNHSDSDQRDSTADDETQDVALTVPMSSDLTSANDVDDADDHTDRERPTRADLCRLEVAGLGCEDKAPCLRAAQSDAHASLTHASEAFRHQTMTGKRSLFTIDSIISKKLRTGDVDDDIDYAKKPRHDDAFASQLDDVSVGVPRPDSSSRLLFPSPTATYERTLLAGAQSSTFPSFAGLNALPSYMPSALPSPYMLPNPFRYACAGLPYAYGAAQSTNLADHAKVFKAFNGQT</sequence>
<dbReference type="PANTHER" id="PTHR11829">
    <property type="entry name" value="FORKHEAD BOX PROTEIN"/>
    <property type="match status" value="1"/>
</dbReference>
<evidence type="ECO:0000256" key="4">
    <source>
        <dbReference type="SAM" id="MobiDB-lite"/>
    </source>
</evidence>
<gene>
    <name evidence="7" type="primary">LOC106818732</name>
</gene>
<comment type="subcellular location">
    <subcellularLocation>
        <location evidence="3">Nucleus</location>
    </subcellularLocation>
</comment>
<dbReference type="PROSITE" id="PS00658">
    <property type="entry name" value="FORK_HEAD_2"/>
    <property type="match status" value="1"/>
</dbReference>
<evidence type="ECO:0000256" key="2">
    <source>
        <dbReference type="ARBA" id="ARBA00023242"/>
    </source>
</evidence>
<proteinExistence type="predicted"/>
<dbReference type="Gene3D" id="1.10.10.10">
    <property type="entry name" value="Winged helix-like DNA-binding domain superfamily/Winged helix DNA-binding domain"/>
    <property type="match status" value="1"/>
</dbReference>
<feature type="compositionally biased region" description="Basic residues" evidence="4">
    <location>
        <begin position="158"/>
        <end position="167"/>
    </location>
</feature>
<organism evidence="6 7">
    <name type="scientific">Priapulus caudatus</name>
    <name type="common">Priapulid worm</name>
    <dbReference type="NCBI Taxonomy" id="37621"/>
    <lineage>
        <taxon>Eukaryota</taxon>
        <taxon>Metazoa</taxon>
        <taxon>Ecdysozoa</taxon>
        <taxon>Scalidophora</taxon>
        <taxon>Priapulida</taxon>
        <taxon>Priapulimorpha</taxon>
        <taxon>Priapulimorphida</taxon>
        <taxon>Priapulidae</taxon>
        <taxon>Priapulus</taxon>
    </lineage>
</organism>